<sequence>MSARVQKRPYSARDLVHDLSSAELQQLVDKAIQRDTIPLKTEIEAPKATVVRLAGFIQYQNSKANADVSPASQKRLASEQEGGGSWKTVISKKKKTEIANASPNNKATNAERRFIIERKKEGGSCPTSKIVVAMNATLSKAIAPPHIRIQKIEVNGKGAFNAKMGHGVTEIIALQYNDRMRMMGQGAGGVEEELRRPKSEAAAGIQLYEKMIAALVEAVEALRQEKFGDGKGA</sequence>
<name>A0A4S2N2Y7_9PEZI</name>
<evidence type="ECO:0000313" key="2">
    <source>
        <dbReference type="EMBL" id="TGZ83510.1"/>
    </source>
</evidence>
<dbReference type="InParanoid" id="A0A4S2N2Y7"/>
<organism evidence="2 3">
    <name type="scientific">Ascodesmis nigricans</name>
    <dbReference type="NCBI Taxonomy" id="341454"/>
    <lineage>
        <taxon>Eukaryota</taxon>
        <taxon>Fungi</taxon>
        <taxon>Dikarya</taxon>
        <taxon>Ascomycota</taxon>
        <taxon>Pezizomycotina</taxon>
        <taxon>Pezizomycetes</taxon>
        <taxon>Pezizales</taxon>
        <taxon>Ascodesmidaceae</taxon>
        <taxon>Ascodesmis</taxon>
    </lineage>
</organism>
<dbReference type="Proteomes" id="UP000298138">
    <property type="component" value="Unassembled WGS sequence"/>
</dbReference>
<keyword evidence="3" id="KW-1185">Reference proteome</keyword>
<feature type="region of interest" description="Disordered" evidence="1">
    <location>
        <begin position="67"/>
        <end position="86"/>
    </location>
</feature>
<protein>
    <submittedName>
        <fullName evidence="2">Uncharacterized protein</fullName>
    </submittedName>
</protein>
<evidence type="ECO:0000313" key="3">
    <source>
        <dbReference type="Proteomes" id="UP000298138"/>
    </source>
</evidence>
<reference evidence="2 3" key="1">
    <citation type="submission" date="2019-04" db="EMBL/GenBank/DDBJ databases">
        <title>Comparative genomics and transcriptomics to analyze fruiting body development in filamentous ascomycetes.</title>
        <authorList>
            <consortium name="DOE Joint Genome Institute"/>
            <person name="Lutkenhaus R."/>
            <person name="Traeger S."/>
            <person name="Breuer J."/>
            <person name="Kuo A."/>
            <person name="Lipzen A."/>
            <person name="Pangilinan J."/>
            <person name="Dilworth D."/>
            <person name="Sandor L."/>
            <person name="Poggeler S."/>
            <person name="Barry K."/>
            <person name="Grigoriev I.V."/>
            <person name="Nowrousian M."/>
        </authorList>
    </citation>
    <scope>NUCLEOTIDE SEQUENCE [LARGE SCALE GENOMIC DNA]</scope>
    <source>
        <strain evidence="2 3">CBS 389.68</strain>
    </source>
</reference>
<evidence type="ECO:0000256" key="1">
    <source>
        <dbReference type="SAM" id="MobiDB-lite"/>
    </source>
</evidence>
<accession>A0A4S2N2Y7</accession>
<dbReference type="EMBL" id="ML220113">
    <property type="protein sequence ID" value="TGZ83510.1"/>
    <property type="molecule type" value="Genomic_DNA"/>
</dbReference>
<gene>
    <name evidence="2" type="ORF">EX30DRAFT_368860</name>
</gene>
<dbReference type="AlphaFoldDB" id="A0A4S2N2Y7"/>
<proteinExistence type="predicted"/>